<comment type="caution">
    <text evidence="1">The sequence shown here is derived from an EMBL/GenBank/DDBJ whole genome shotgun (WGS) entry which is preliminary data.</text>
</comment>
<organism evidence="1 2">
    <name type="scientific">Entomophthora muscae</name>
    <dbReference type="NCBI Taxonomy" id="34485"/>
    <lineage>
        <taxon>Eukaryota</taxon>
        <taxon>Fungi</taxon>
        <taxon>Fungi incertae sedis</taxon>
        <taxon>Zoopagomycota</taxon>
        <taxon>Entomophthoromycotina</taxon>
        <taxon>Entomophthoromycetes</taxon>
        <taxon>Entomophthorales</taxon>
        <taxon>Entomophthoraceae</taxon>
        <taxon>Entomophthora</taxon>
    </lineage>
</organism>
<keyword evidence="2" id="KW-1185">Reference proteome</keyword>
<accession>A0ACC2SJY6</accession>
<evidence type="ECO:0000313" key="1">
    <source>
        <dbReference type="EMBL" id="KAJ9062673.1"/>
    </source>
</evidence>
<reference evidence="1" key="1">
    <citation type="submission" date="2022-04" db="EMBL/GenBank/DDBJ databases">
        <title>Genome of the entomopathogenic fungus Entomophthora muscae.</title>
        <authorList>
            <person name="Elya C."/>
            <person name="Lovett B.R."/>
            <person name="Lee E."/>
            <person name="Macias A.M."/>
            <person name="Hajek A.E."/>
            <person name="De Bivort B.L."/>
            <person name="Kasson M.T."/>
            <person name="De Fine Licht H.H."/>
            <person name="Stajich J.E."/>
        </authorList>
    </citation>
    <scope>NUCLEOTIDE SEQUENCE</scope>
    <source>
        <strain evidence="1">Berkeley</strain>
    </source>
</reference>
<sequence>MQLEDSMQYFIKLVICAVGGALAFRVYNVPLNSTLKYEEITFRQKLDSWKTRPVYPFHSASSGRLLKSSLTNSTLPNGLIEAVHLACTNHHGLKLSPDAIFFAILEGLAFKIKSDPLLDDLFEYGGSDYIVDSWFGGFKDGDEWEEMIIGLQGYEKENVNPDLYSDFEAHFSTSTELTSSFFPLMLKSRVNIASLNRKWVSALPASQARCEIPEVRLDGYPGDWKQIRQRTNSILTRLGIDDWKRNLIPVLDQFVSASEGSPNTTFWRNIYKREDAPNQSYVSGWINAFFPAVRKRIGFVDNSCTSNDLNTCTGFPIGAYPVLETTYTFIIRYWFNYYVVNVALEMFGAQKDQLRAFIKPATGWSVFLSQSYPLSWTQ</sequence>
<proteinExistence type="predicted"/>
<gene>
    <name evidence="1" type="ORF">DSO57_1008130</name>
</gene>
<evidence type="ECO:0000313" key="2">
    <source>
        <dbReference type="Proteomes" id="UP001165960"/>
    </source>
</evidence>
<name>A0ACC2SJY6_9FUNG</name>
<dbReference type="EMBL" id="QTSX02004995">
    <property type="protein sequence ID" value="KAJ9062673.1"/>
    <property type="molecule type" value="Genomic_DNA"/>
</dbReference>
<dbReference type="Proteomes" id="UP001165960">
    <property type="component" value="Unassembled WGS sequence"/>
</dbReference>
<protein>
    <submittedName>
        <fullName evidence="1">Uncharacterized protein</fullName>
    </submittedName>
</protein>